<dbReference type="Proteomes" id="UP000297872">
    <property type="component" value="Unassembled WGS sequence"/>
</dbReference>
<dbReference type="EMBL" id="SGVY01000004">
    <property type="protein sequence ID" value="TFH84250.1"/>
    <property type="molecule type" value="Genomic_DNA"/>
</dbReference>
<keyword evidence="2" id="KW-1185">Reference proteome</keyword>
<dbReference type="GeneID" id="302994193"/>
<dbReference type="AlphaFoldDB" id="A0A4Y8VUR4"/>
<organism evidence="1 2">
    <name type="scientific">Segatella hominis</name>
    <dbReference type="NCBI Taxonomy" id="2518605"/>
    <lineage>
        <taxon>Bacteria</taxon>
        <taxon>Pseudomonadati</taxon>
        <taxon>Bacteroidota</taxon>
        <taxon>Bacteroidia</taxon>
        <taxon>Bacteroidales</taxon>
        <taxon>Prevotellaceae</taxon>
        <taxon>Segatella</taxon>
    </lineage>
</organism>
<proteinExistence type="predicted"/>
<gene>
    <name evidence="1" type="ORF">EXN75_02635</name>
</gene>
<evidence type="ECO:0000313" key="2">
    <source>
        <dbReference type="Proteomes" id="UP000297872"/>
    </source>
</evidence>
<comment type="caution">
    <text evidence="1">The sequence shown here is derived from an EMBL/GenBank/DDBJ whole genome shotgun (WGS) entry which is preliminary data.</text>
</comment>
<accession>A0A4Y8VUR4</accession>
<dbReference type="RefSeq" id="WP_134842679.1">
    <property type="nucleotide sequence ID" value="NZ_SGVY01000004.1"/>
</dbReference>
<evidence type="ECO:0000313" key="1">
    <source>
        <dbReference type="EMBL" id="TFH84250.1"/>
    </source>
</evidence>
<name>A0A4Y8VUR4_9BACT</name>
<reference evidence="1 2" key="1">
    <citation type="submission" date="2019-02" db="EMBL/GenBank/DDBJ databases">
        <title>Draft Genome Sequence of the Prevotella sp. BCRC 81118, Isolated from Human Feces.</title>
        <authorList>
            <person name="Huang C.-H."/>
        </authorList>
    </citation>
    <scope>NUCLEOTIDE SEQUENCE [LARGE SCALE GENOMIC DNA]</scope>
    <source>
        <strain evidence="1 2">BCRC 81118</strain>
    </source>
</reference>
<sequence>MMKFNISNGVHYSNYCGVRHSAPRNKGVFDGTIDNDSLLHIDPMLLKNSSIPEFNNAYTISTISNDL</sequence>
<protein>
    <submittedName>
        <fullName evidence="1">Uncharacterized protein</fullName>
    </submittedName>
</protein>